<feature type="region of interest" description="Disordered" evidence="1">
    <location>
        <begin position="51"/>
        <end position="72"/>
    </location>
</feature>
<dbReference type="InParanoid" id="G5BXW0"/>
<evidence type="ECO:0000313" key="3">
    <source>
        <dbReference type="Proteomes" id="UP000006813"/>
    </source>
</evidence>
<name>G5BXW0_HETGA</name>
<dbReference type="Proteomes" id="UP000006813">
    <property type="component" value="Unassembled WGS sequence"/>
</dbReference>
<evidence type="ECO:0000313" key="2">
    <source>
        <dbReference type="EMBL" id="EHB14121.1"/>
    </source>
</evidence>
<accession>G5BXW0</accession>
<gene>
    <name evidence="2" type="ORF">GW7_12977</name>
</gene>
<dbReference type="AlphaFoldDB" id="G5BXW0"/>
<protein>
    <submittedName>
        <fullName evidence="2">Uncharacterized protein</fullName>
    </submittedName>
</protein>
<proteinExistence type="predicted"/>
<reference evidence="2 3" key="1">
    <citation type="journal article" date="2011" name="Nature">
        <title>Genome sequencing reveals insights into physiology and longevity of the naked mole rat.</title>
        <authorList>
            <person name="Kim E.B."/>
            <person name="Fang X."/>
            <person name="Fushan A.A."/>
            <person name="Huang Z."/>
            <person name="Lobanov A.V."/>
            <person name="Han L."/>
            <person name="Marino S.M."/>
            <person name="Sun X."/>
            <person name="Turanov A.A."/>
            <person name="Yang P."/>
            <person name="Yim S.H."/>
            <person name="Zhao X."/>
            <person name="Kasaikina M.V."/>
            <person name="Stoletzki N."/>
            <person name="Peng C."/>
            <person name="Polak P."/>
            <person name="Xiong Z."/>
            <person name="Kiezun A."/>
            <person name="Zhu Y."/>
            <person name="Chen Y."/>
            <person name="Kryukov G.V."/>
            <person name="Zhang Q."/>
            <person name="Peshkin L."/>
            <person name="Yang L."/>
            <person name="Bronson R.T."/>
            <person name="Buffenstein R."/>
            <person name="Wang B."/>
            <person name="Han C."/>
            <person name="Li Q."/>
            <person name="Chen L."/>
            <person name="Zhao W."/>
            <person name="Sunyaev S.R."/>
            <person name="Park T.J."/>
            <person name="Zhang G."/>
            <person name="Wang J."/>
            <person name="Gladyshev V.N."/>
        </authorList>
    </citation>
    <scope>NUCLEOTIDE SEQUENCE [LARGE SCALE GENOMIC DNA]</scope>
</reference>
<organism evidence="2 3">
    <name type="scientific">Heterocephalus glaber</name>
    <name type="common">Naked mole rat</name>
    <dbReference type="NCBI Taxonomy" id="10181"/>
    <lineage>
        <taxon>Eukaryota</taxon>
        <taxon>Metazoa</taxon>
        <taxon>Chordata</taxon>
        <taxon>Craniata</taxon>
        <taxon>Vertebrata</taxon>
        <taxon>Euteleostomi</taxon>
        <taxon>Mammalia</taxon>
        <taxon>Eutheria</taxon>
        <taxon>Euarchontoglires</taxon>
        <taxon>Glires</taxon>
        <taxon>Rodentia</taxon>
        <taxon>Hystricomorpha</taxon>
        <taxon>Bathyergidae</taxon>
        <taxon>Heterocephalus</taxon>
    </lineage>
</organism>
<evidence type="ECO:0000256" key="1">
    <source>
        <dbReference type="SAM" id="MobiDB-lite"/>
    </source>
</evidence>
<sequence length="72" mass="7653">MTVGSSSRKTVRGVRAVDSRLVIGLVLDELPAAHDLQPPTYGFERPQNLSVECPDGGPGTWVLADPQHSGGR</sequence>
<dbReference type="EMBL" id="JH172427">
    <property type="protein sequence ID" value="EHB14121.1"/>
    <property type="molecule type" value="Genomic_DNA"/>
</dbReference>